<reference evidence="1 2" key="1">
    <citation type="journal article" date="2015" name="Proc. Natl. Acad. Sci. U.S.A.">
        <title>The resurrection genome of Boea hygrometrica: A blueprint for survival of dehydration.</title>
        <authorList>
            <person name="Xiao L."/>
            <person name="Yang G."/>
            <person name="Zhang L."/>
            <person name="Yang X."/>
            <person name="Zhao S."/>
            <person name="Ji Z."/>
            <person name="Zhou Q."/>
            <person name="Hu M."/>
            <person name="Wang Y."/>
            <person name="Chen M."/>
            <person name="Xu Y."/>
            <person name="Jin H."/>
            <person name="Xiao X."/>
            <person name="Hu G."/>
            <person name="Bao F."/>
            <person name="Hu Y."/>
            <person name="Wan P."/>
            <person name="Li L."/>
            <person name="Deng X."/>
            <person name="Kuang T."/>
            <person name="Xiang C."/>
            <person name="Zhu J.K."/>
            <person name="Oliver M.J."/>
            <person name="He Y."/>
        </authorList>
    </citation>
    <scope>NUCLEOTIDE SEQUENCE [LARGE SCALE GENOMIC DNA]</scope>
    <source>
        <strain evidence="2">cv. XS01</strain>
    </source>
</reference>
<evidence type="ECO:0000313" key="1">
    <source>
        <dbReference type="EMBL" id="KZV07133.1"/>
    </source>
</evidence>
<dbReference type="Proteomes" id="UP000250235">
    <property type="component" value="Unassembled WGS sequence"/>
</dbReference>
<sequence>MAAAPPCMAAPHLAHWRAGDRALAGRWPEISGRSMRNWLRTSSGTCEEAARGDALVAHRIARLRRASHGRARPCAARDLVASAAAMRRRLRQRCDG</sequence>
<evidence type="ECO:0000313" key="2">
    <source>
        <dbReference type="Proteomes" id="UP000250235"/>
    </source>
</evidence>
<proteinExistence type="predicted"/>
<keyword evidence="2" id="KW-1185">Reference proteome</keyword>
<dbReference type="EMBL" id="KV041721">
    <property type="protein sequence ID" value="KZV07133.1"/>
    <property type="molecule type" value="Genomic_DNA"/>
</dbReference>
<organism evidence="1 2">
    <name type="scientific">Dorcoceras hygrometricum</name>
    <dbReference type="NCBI Taxonomy" id="472368"/>
    <lineage>
        <taxon>Eukaryota</taxon>
        <taxon>Viridiplantae</taxon>
        <taxon>Streptophyta</taxon>
        <taxon>Embryophyta</taxon>
        <taxon>Tracheophyta</taxon>
        <taxon>Spermatophyta</taxon>
        <taxon>Magnoliopsida</taxon>
        <taxon>eudicotyledons</taxon>
        <taxon>Gunneridae</taxon>
        <taxon>Pentapetalae</taxon>
        <taxon>asterids</taxon>
        <taxon>lamiids</taxon>
        <taxon>Lamiales</taxon>
        <taxon>Gesneriaceae</taxon>
        <taxon>Didymocarpoideae</taxon>
        <taxon>Trichosporeae</taxon>
        <taxon>Loxocarpinae</taxon>
        <taxon>Dorcoceras</taxon>
    </lineage>
</organism>
<dbReference type="AlphaFoldDB" id="A0A2Z7A3U9"/>
<name>A0A2Z7A3U9_9LAMI</name>
<protein>
    <submittedName>
        <fullName evidence="1">Uncharacterized protein</fullName>
    </submittedName>
</protein>
<gene>
    <name evidence="1" type="ORF">F511_45386</name>
</gene>
<accession>A0A2Z7A3U9</accession>